<evidence type="ECO:0000256" key="3">
    <source>
        <dbReference type="ARBA" id="ARBA00012424"/>
    </source>
</evidence>
<dbReference type="EMBL" id="ADMH02000408">
    <property type="protein sequence ID" value="ETN66667.1"/>
    <property type="molecule type" value="Genomic_DNA"/>
</dbReference>
<comment type="subunit">
    <text evidence="2">Homodimer.</text>
</comment>
<dbReference type="FunFam" id="3.30.200.20:FF:000042">
    <property type="entry name" value="Aurora kinase A"/>
    <property type="match status" value="1"/>
</dbReference>
<evidence type="ECO:0000313" key="25">
    <source>
        <dbReference type="Proteomes" id="UP000000673"/>
    </source>
</evidence>
<dbReference type="GO" id="GO:0005814">
    <property type="term" value="C:centriole"/>
    <property type="evidence" value="ECO:0007669"/>
    <property type="project" value="UniProtKB-SubCell"/>
</dbReference>
<dbReference type="Gene3D" id="3.40.140.70">
    <property type="entry name" value="Ubiquitin-like modifier-activating enzyme ATG7 N-terminal domain"/>
    <property type="match status" value="1"/>
</dbReference>
<dbReference type="PROSITE" id="PS00107">
    <property type="entry name" value="PROTEIN_KINASE_ATP"/>
    <property type="match status" value="1"/>
</dbReference>
<comment type="catalytic activity">
    <reaction evidence="16">
        <text>L-threonyl-[protein] + ATP = O-phospho-L-threonyl-[protein] + ADP + H(+)</text>
        <dbReference type="Rhea" id="RHEA:46608"/>
        <dbReference type="Rhea" id="RHEA-COMP:11060"/>
        <dbReference type="Rhea" id="RHEA-COMP:11605"/>
        <dbReference type="ChEBI" id="CHEBI:15378"/>
        <dbReference type="ChEBI" id="CHEBI:30013"/>
        <dbReference type="ChEBI" id="CHEBI:30616"/>
        <dbReference type="ChEBI" id="CHEBI:61977"/>
        <dbReference type="ChEBI" id="CHEBI:456216"/>
        <dbReference type="EC" id="2.7.11.21"/>
    </reaction>
</comment>
<dbReference type="Pfam" id="PF00069">
    <property type="entry name" value="Pkinase"/>
    <property type="match status" value="1"/>
</dbReference>
<sequence length="1565" mass="176410">MRPEPFSIRRIYHIMEPNNEKVLKFQPISSFIHNDFWHKYVDIKMDIDRLDENGRPIHGFLQLSQSSSPLLQVDCSSLNSITARRGNDFVCKGILLNYNTIESFKQMDKKKLLKEQSQRIYNELMNQQCLANSLDLLKFLLISFSDLKGYKFYFWFSFPVPASLIYTYHHLLPLPASINEDFKQYFFKWIETSPKNYHGLNEIFFIYKPNVGIGLLQNYIRHAEPGTNFRDENLENIYFCVYDPPHCVNNDLSSSLGWHVRQFLFYLTLSCPNIAEKTTRWIRVCNANPAEFSFFGSSITLPKHTSNLTDIDDWVGWEYNDTGRRYGPRFVSLVENMSPKCVAENANNLNLRLMKWRLVPTLDLKAINTTRCLLLGAGTLGCNVARSLMAWGINTVTFVDCGRVSFSNPVRQTLYRYEDALNGGKPKAATAADRLREINPAIFNQFARLYNSALHLILNPEEKIRPTTESLIMLLVLLQPMVESMERASLKRIQRKAQLQEEDAKQGWEAGSIADPFGSASIENSNYQGLVGRPGIDFPVLTHIPRTVFECENHGNGYFADLEARCQIGSGNNSMNYIPYTTARKLNLGGKVTQFYTPTVPSIPARTAATTIGDGGGIKADRRSDDDTRSSARGKAEMDESVMDHAMEIMKTIKSLKVGSPQNDAGHDDYATLIRDADLTQMKHQPDAFPTMQSNWPVLLKTMQSDLYPLRCKVGDGEAFQSMESLLELYLKQLDTMSLPYVMKIYFGDRIEDYEVYEVLGKGGFATVYRAKCLRSGIFVAIKMINKNATQSSGLTNRVRQEVYIHSKLKHPSVLELYTYFEDATFVYLVLELATNGELQQYLRARNSPFNDYEAALVMRQVVEGVLYLHSQNILHRDISLSNLLLSTNMTVKIADFGLATELNRADEKHLTLCGTPNFISPEVVSRASHGLPADVWGLGCMLYTLLVGKPPFDTNGVKSTLTRVVISNYIIPANIAPDASDLIERLLKKNPSERIALNDVLAHPFMKRCDPCVGNVGPSRYRVGTSAADSGIGAISCAAAESSELFLNRSPSATDEHKEPMPQHFAARPTDSQVFGSNAKRTQPQVSLLSKFNSIELMEKYNINKAEITGQDADKVHHSGSYRPVSKHTVEYEITPQQSVQKSNTLECLKLQTPAMFSVASSSNNRNGMAADEKQMHNFSSGRHQLPPPLNTARLLPDRHRTKHVILSITSTEGEVVLEFLKPKGRLQEDRVVAVCRISSDGMRFLFYQPGGSRGIPIKDRPPDVPTHGTLCYTYDSLPEQHWKKYIYAARFVKMVKAKTPKITLYSDQAKCQLMETLEDYEAIFYDGYKMTQNSSDYVIKMFDTAGNVYRSTLGFPAGSEFWQKHFLETLKHCRNIDSTLSTIGTNGATFPVIIGRRPASNVFGIEDGRKMGEGKLVVQSSPATPMTHHSNTAMSSFAFSIQSEKRRGIPQISSETKRQHAAAVGTSELFSRESMQKYSDDRRPLLNVASNQDTGIPYLPSNLAGSYQYTHLQHVTNHQHLPLEMNENRKQMKNTNNEMSPAALLPLAYTSSQSSTPMGRLLR</sequence>
<keyword evidence="11" id="KW-0832">Ubl conjugation</keyword>
<dbReference type="EnsemblMetazoa" id="ADAC001541-RA">
    <property type="protein sequence ID" value="ADAC001541-PA"/>
    <property type="gene ID" value="ADAC001541"/>
</dbReference>
<evidence type="ECO:0000313" key="23">
    <source>
        <dbReference type="EMBL" id="ETN66667.1"/>
    </source>
</evidence>
<dbReference type="Pfam" id="PF18190">
    <property type="entry name" value="Plk4_PB1"/>
    <property type="match status" value="1"/>
</dbReference>
<keyword evidence="7" id="KW-0808">Transferase</keyword>
<dbReference type="Gene3D" id="3.40.140.100">
    <property type="entry name" value="Ubiquitin-like modifier-activating enzyme ATG7 C-terminal domain"/>
    <property type="match status" value="1"/>
</dbReference>
<evidence type="ECO:0000256" key="2">
    <source>
        <dbReference type="ARBA" id="ARBA00011738"/>
    </source>
</evidence>
<dbReference type="eggNOG" id="KOG0575">
    <property type="taxonomic scope" value="Eukaryota"/>
</dbReference>
<dbReference type="Gene3D" id="3.30.1120.130">
    <property type="match status" value="1"/>
</dbReference>
<evidence type="ECO:0000256" key="12">
    <source>
        <dbReference type="ARBA" id="ARBA00023212"/>
    </source>
</evidence>
<dbReference type="Pfam" id="PF18409">
    <property type="entry name" value="Plk4_PB2"/>
    <property type="match status" value="1"/>
</dbReference>
<evidence type="ECO:0000256" key="7">
    <source>
        <dbReference type="ARBA" id="ARBA00022679"/>
    </source>
</evidence>
<dbReference type="PROSITE" id="PS00109">
    <property type="entry name" value="PROTEIN_KINASE_TYR"/>
    <property type="match status" value="1"/>
</dbReference>
<comment type="subcellular location">
    <subcellularLocation>
        <location evidence="1">Cytoplasm</location>
        <location evidence="1">Cytoskeleton</location>
        <location evidence="1">Microtubule organizing center</location>
        <location evidence="1">Centrosome</location>
        <location evidence="1">Centriole</location>
    </subcellularLocation>
</comment>
<dbReference type="PROSITE" id="PS50011">
    <property type="entry name" value="PROTEIN_KINASE_DOM"/>
    <property type="match status" value="1"/>
</dbReference>
<dbReference type="SUPFAM" id="SSF69572">
    <property type="entry name" value="Activating enzymes of the ubiquitin-like proteins"/>
    <property type="match status" value="1"/>
</dbReference>
<dbReference type="EC" id="2.7.11.21" evidence="3"/>
<accession>W5JQH6</accession>
<dbReference type="InterPro" id="IPR042523">
    <property type="entry name" value="Atg7_N_2"/>
</dbReference>
<evidence type="ECO:0000256" key="19">
    <source>
        <dbReference type="SAM" id="MobiDB-lite"/>
    </source>
</evidence>
<dbReference type="SMART" id="SM00220">
    <property type="entry name" value="S_TKc"/>
    <property type="match status" value="1"/>
</dbReference>
<dbReference type="VEuPathDB" id="VectorBase:ADAR2_007314"/>
<reference evidence="23 25" key="1">
    <citation type="journal article" date="2010" name="BMC Genomics">
        <title>Combination of measures distinguishes pre-miRNAs from other stem-loops in the genome of the newly sequenced Anopheles darlingi.</title>
        <authorList>
            <person name="Mendes N.D."/>
            <person name="Freitas A.T."/>
            <person name="Vasconcelos A.T."/>
            <person name="Sagot M.F."/>
        </authorList>
    </citation>
    <scope>NUCLEOTIDE SEQUENCE</scope>
</reference>
<dbReference type="InterPro" id="IPR033698">
    <property type="entry name" value="POLO_box_Plk4_2"/>
</dbReference>
<evidence type="ECO:0000256" key="9">
    <source>
        <dbReference type="ARBA" id="ARBA00022777"/>
    </source>
</evidence>
<evidence type="ECO:0000256" key="11">
    <source>
        <dbReference type="ARBA" id="ARBA00022843"/>
    </source>
</evidence>
<evidence type="ECO:0000256" key="14">
    <source>
        <dbReference type="ARBA" id="ARBA00030429"/>
    </source>
</evidence>
<dbReference type="Pfam" id="PF00899">
    <property type="entry name" value="ThiF"/>
    <property type="match status" value="1"/>
</dbReference>
<evidence type="ECO:0000259" key="21">
    <source>
        <dbReference type="PROSITE" id="PS51984"/>
    </source>
</evidence>
<dbReference type="Gene3D" id="3.30.1120.120">
    <property type="match status" value="1"/>
</dbReference>
<evidence type="ECO:0000256" key="15">
    <source>
        <dbReference type="ARBA" id="ARBA00030924"/>
    </source>
</evidence>
<keyword evidence="9" id="KW-0418">Kinase</keyword>
<dbReference type="Gene3D" id="1.10.510.10">
    <property type="entry name" value="Transferase(Phosphotransferase) domain 1"/>
    <property type="match status" value="1"/>
</dbReference>
<dbReference type="VEuPathDB" id="VectorBase:ADAC001541"/>
<reference evidence="23" key="3">
    <citation type="journal article" date="2013" name="Nucleic Acids Res.">
        <title>The genome of Anopheles darlingi, the main neotropical malaria vector.</title>
        <authorList>
            <person name="Marinotti O."/>
            <person name="Cerqueira G.C."/>
            <person name="de Almeida L.G."/>
            <person name="Ferro M.I."/>
            <person name="Loreto E.L."/>
            <person name="Zaha A."/>
            <person name="Teixeira S.M."/>
            <person name="Wespiser A.R."/>
            <person name="Almeida E Silva A."/>
            <person name="Schlindwein A.D."/>
            <person name="Pacheco A.C."/>
            <person name="Silva A.L."/>
            <person name="Graveley B.R."/>
            <person name="Walenz B.P."/>
            <person name="Lima Bde A."/>
            <person name="Ribeiro C.A."/>
            <person name="Nunes-Silva C.G."/>
            <person name="de Carvalho C.R."/>
            <person name="Soares C.M."/>
            <person name="de Menezes C.B."/>
            <person name="Matiolli C."/>
            <person name="Caffrey D."/>
            <person name="Araujo D.A."/>
            <person name="de Oliveira D.M."/>
            <person name="Golenbock D."/>
            <person name="Grisard E.C."/>
            <person name="Fantinatti-Garboggini F."/>
            <person name="de Carvalho F.M."/>
            <person name="Barcellos F.G."/>
            <person name="Prosdocimi F."/>
            <person name="May G."/>
            <person name="Azevedo Junior G.M."/>
            <person name="Guimaraes G.M."/>
            <person name="Goldman G.H."/>
            <person name="Padilha I.Q."/>
            <person name="Batista Jda S."/>
            <person name="Ferro J.A."/>
            <person name="Ribeiro J.M."/>
            <person name="Fietto J.L."/>
            <person name="Dabbas K.M."/>
            <person name="Cerdeira L."/>
            <person name="Agnez-Lima L.F."/>
            <person name="Brocchi M."/>
            <person name="de Carvalho M.O."/>
            <person name="Teixeira Mde M."/>
            <person name="Diniz Maia Mde M."/>
            <person name="Goldman M.H."/>
            <person name="Cruz Schneider M.P."/>
            <person name="Felipe M.S."/>
            <person name="Hungria M."/>
            <person name="Nicolas M.F."/>
            <person name="Pereira M."/>
            <person name="Montes M.A."/>
            <person name="Cantao M.E."/>
            <person name="Vincentz M."/>
            <person name="Rafael M.S."/>
            <person name="Silverman N."/>
            <person name="Stoco P.H."/>
            <person name="Souza R.C."/>
            <person name="Vicentini R."/>
            <person name="Gazzinelli R.T."/>
            <person name="Neves Rde O."/>
            <person name="Silva R."/>
            <person name="Astolfi-Filho S."/>
            <person name="Maciel T.E."/>
            <person name="Urmenyi T.P."/>
            <person name="Tadei W.P."/>
            <person name="Camargo E.P."/>
            <person name="de Vasconcelos A.T."/>
        </authorList>
    </citation>
    <scope>NUCLEOTIDE SEQUENCE</scope>
</reference>
<keyword evidence="6" id="KW-0723">Serine/threonine-protein kinase</keyword>
<proteinExistence type="predicted"/>
<evidence type="ECO:0000256" key="13">
    <source>
        <dbReference type="ARBA" id="ARBA00030332"/>
    </source>
</evidence>
<dbReference type="FunCoup" id="W5JQH6">
    <property type="interactions" value="275"/>
</dbReference>
<dbReference type="PANTHER" id="PTHR24345:SF91">
    <property type="entry name" value="SERINE_THREONINE-PROTEIN KINASE PLK4"/>
    <property type="match status" value="1"/>
</dbReference>
<organism evidence="23">
    <name type="scientific">Anopheles darlingi</name>
    <name type="common">Mosquito</name>
    <dbReference type="NCBI Taxonomy" id="43151"/>
    <lineage>
        <taxon>Eukaryota</taxon>
        <taxon>Metazoa</taxon>
        <taxon>Ecdysozoa</taxon>
        <taxon>Arthropoda</taxon>
        <taxon>Hexapoda</taxon>
        <taxon>Insecta</taxon>
        <taxon>Pterygota</taxon>
        <taxon>Neoptera</taxon>
        <taxon>Endopterygota</taxon>
        <taxon>Diptera</taxon>
        <taxon>Nematocera</taxon>
        <taxon>Culicoidea</taxon>
        <taxon>Culicidae</taxon>
        <taxon>Anophelinae</taxon>
        <taxon>Anopheles</taxon>
    </lineage>
</organism>
<dbReference type="PROSITE" id="PS51985">
    <property type="entry name" value="CPB2"/>
    <property type="match status" value="1"/>
</dbReference>
<evidence type="ECO:0000256" key="6">
    <source>
        <dbReference type="ARBA" id="ARBA00022527"/>
    </source>
</evidence>
<dbReference type="InterPro" id="IPR033699">
    <property type="entry name" value="POLO_box_Plk4_1"/>
</dbReference>
<dbReference type="InterPro" id="IPR011009">
    <property type="entry name" value="Kinase-like_dom_sf"/>
</dbReference>
<feature type="domain" description="Cryptic POLO box 2 (CPB2)" evidence="22">
    <location>
        <begin position="1301"/>
        <end position="1406"/>
    </location>
</feature>
<dbReference type="Gene3D" id="3.40.50.720">
    <property type="entry name" value="NAD(P)-binding Rossmann-like Domain"/>
    <property type="match status" value="1"/>
</dbReference>
<feature type="domain" description="Cryptic POLO box 1 (CPB1)" evidence="21">
    <location>
        <begin position="1183"/>
        <end position="1300"/>
    </location>
</feature>
<dbReference type="InterPro" id="IPR000719">
    <property type="entry name" value="Prot_kinase_dom"/>
</dbReference>
<dbReference type="InterPro" id="IPR000594">
    <property type="entry name" value="ThiF_NAD_FAD-bd"/>
</dbReference>
<protein>
    <recommendedName>
        <fullName evidence="4">Serine/threonine-protein kinase PLK4</fullName>
        <ecNumber evidence="3">2.7.11.21</ecNumber>
    </recommendedName>
    <alternativeName>
        <fullName evidence="13">Polo-like kinase 4</fullName>
    </alternativeName>
    <alternativeName>
        <fullName evidence="14 15">Serine/threonine-protein kinase SAK</fullName>
    </alternativeName>
</protein>
<feature type="domain" description="Protein kinase" evidence="20">
    <location>
        <begin position="754"/>
        <end position="1007"/>
    </location>
</feature>
<dbReference type="HOGENOM" id="CLU_245727_0_0_1"/>
<comment type="catalytic activity">
    <reaction evidence="17">
        <text>L-seryl-[protein] + ATP = O-phospho-L-seryl-[protein] + ADP + H(+)</text>
        <dbReference type="Rhea" id="RHEA:17989"/>
        <dbReference type="Rhea" id="RHEA-COMP:9863"/>
        <dbReference type="Rhea" id="RHEA-COMP:11604"/>
        <dbReference type="ChEBI" id="CHEBI:15378"/>
        <dbReference type="ChEBI" id="CHEBI:29999"/>
        <dbReference type="ChEBI" id="CHEBI:30616"/>
        <dbReference type="ChEBI" id="CHEBI:83421"/>
        <dbReference type="ChEBI" id="CHEBI:456216"/>
        <dbReference type="EC" id="2.7.11.21"/>
    </reaction>
</comment>
<dbReference type="GO" id="GO:0005524">
    <property type="term" value="F:ATP binding"/>
    <property type="evidence" value="ECO:0007669"/>
    <property type="project" value="UniProtKB-UniRule"/>
</dbReference>
<dbReference type="InterPro" id="IPR017441">
    <property type="entry name" value="Protein_kinase_ATP_BS"/>
</dbReference>
<dbReference type="InterPro" id="IPR008266">
    <property type="entry name" value="Tyr_kinase_AS"/>
</dbReference>
<dbReference type="InterPro" id="IPR032197">
    <property type="entry name" value="Atg7_N"/>
</dbReference>
<name>W5JQH6_ANODA</name>
<dbReference type="InterPro" id="IPR035985">
    <property type="entry name" value="Ubiquitin-activating_enz"/>
</dbReference>
<keyword evidence="12" id="KW-0206">Cytoskeleton</keyword>
<dbReference type="Pfam" id="PF16420">
    <property type="entry name" value="ATG7_N"/>
    <property type="match status" value="1"/>
</dbReference>
<dbReference type="STRING" id="43151.W5JQH6"/>
<keyword evidence="8 18" id="KW-0547">Nucleotide-binding</keyword>
<dbReference type="GO" id="GO:0004674">
    <property type="term" value="F:protein serine/threonine kinase activity"/>
    <property type="evidence" value="ECO:0007669"/>
    <property type="project" value="UniProtKB-KW"/>
</dbReference>
<keyword evidence="10 18" id="KW-0067">ATP-binding</keyword>
<dbReference type="PROSITE" id="PS51984">
    <property type="entry name" value="CPB1"/>
    <property type="match status" value="1"/>
</dbReference>
<evidence type="ECO:0000259" key="20">
    <source>
        <dbReference type="PROSITE" id="PS50011"/>
    </source>
</evidence>
<dbReference type="CDD" id="cd13114">
    <property type="entry name" value="POLO_box_Plk4_1"/>
    <property type="match status" value="1"/>
</dbReference>
<reference evidence="24" key="4">
    <citation type="submission" date="2015-06" db="UniProtKB">
        <authorList>
            <consortium name="EnsemblMetazoa"/>
        </authorList>
    </citation>
    <scope>IDENTIFICATION</scope>
</reference>
<gene>
    <name evidence="23" type="ORF">AND_001541</name>
</gene>
<dbReference type="SUPFAM" id="SSF56112">
    <property type="entry name" value="Protein kinase-like (PK-like)"/>
    <property type="match status" value="1"/>
</dbReference>
<evidence type="ECO:0000256" key="16">
    <source>
        <dbReference type="ARBA" id="ARBA00047802"/>
    </source>
</evidence>
<evidence type="ECO:0000256" key="1">
    <source>
        <dbReference type="ARBA" id="ARBA00004114"/>
    </source>
</evidence>
<evidence type="ECO:0000256" key="8">
    <source>
        <dbReference type="ARBA" id="ARBA00022741"/>
    </source>
</evidence>
<evidence type="ECO:0000256" key="10">
    <source>
        <dbReference type="ARBA" id="ARBA00022840"/>
    </source>
</evidence>
<dbReference type="GO" id="GO:0005634">
    <property type="term" value="C:nucleus"/>
    <property type="evidence" value="ECO:0007669"/>
    <property type="project" value="TreeGrafter"/>
</dbReference>
<dbReference type="InterPro" id="IPR042522">
    <property type="entry name" value="Atg7_N_1"/>
</dbReference>
<evidence type="ECO:0000256" key="18">
    <source>
        <dbReference type="PROSITE-ProRule" id="PRU10141"/>
    </source>
</evidence>
<dbReference type="GO" id="GO:0008641">
    <property type="term" value="F:ubiquitin-like modifier activating enzyme activity"/>
    <property type="evidence" value="ECO:0007669"/>
    <property type="project" value="InterPro"/>
</dbReference>
<evidence type="ECO:0000256" key="5">
    <source>
        <dbReference type="ARBA" id="ARBA00022490"/>
    </source>
</evidence>
<dbReference type="Proteomes" id="UP000000673">
    <property type="component" value="Unassembled WGS sequence"/>
</dbReference>
<dbReference type="VEuPathDB" id="VectorBase:ADAR2_000534"/>
<dbReference type="InterPro" id="IPR047108">
    <property type="entry name" value="Plk4-like_POLO_box_2_sf"/>
</dbReference>
<evidence type="ECO:0000259" key="22">
    <source>
        <dbReference type="PROSITE" id="PS51985"/>
    </source>
</evidence>
<evidence type="ECO:0000256" key="17">
    <source>
        <dbReference type="ARBA" id="ARBA00048347"/>
    </source>
</evidence>
<keyword evidence="25" id="KW-1185">Reference proteome</keyword>
<dbReference type="VEuPathDB" id="VectorBase:ADAR2_008714"/>
<evidence type="ECO:0000313" key="24">
    <source>
        <dbReference type="EnsemblMetazoa" id="ADAC001541-PA"/>
    </source>
</evidence>
<feature type="region of interest" description="Disordered" evidence="19">
    <location>
        <begin position="607"/>
        <end position="638"/>
    </location>
</feature>
<dbReference type="FunFam" id="1.10.510.10:FF:000576">
    <property type="entry name" value="Serine/threonine-protein kinase PLK4"/>
    <property type="match status" value="1"/>
</dbReference>
<feature type="binding site" evidence="18">
    <location>
        <position position="783"/>
    </location>
    <ligand>
        <name>ATP</name>
        <dbReference type="ChEBI" id="CHEBI:30616"/>
    </ligand>
</feature>
<dbReference type="InterPro" id="IPR046437">
    <property type="entry name" value="Ser_Thr-PK_POLO_box_1_sf"/>
</dbReference>
<keyword evidence="5" id="KW-0963">Cytoplasm</keyword>
<reference evidence="23" key="2">
    <citation type="submission" date="2010-05" db="EMBL/GenBank/DDBJ databases">
        <authorList>
            <person name="Almeida L.G."/>
            <person name="Nicolas M.F."/>
            <person name="Souza R.C."/>
            <person name="Vasconcelos A.T.R."/>
        </authorList>
    </citation>
    <scope>NUCLEOTIDE SEQUENCE</scope>
</reference>
<dbReference type="PANTHER" id="PTHR24345">
    <property type="entry name" value="SERINE/THREONINE-PROTEIN KINASE PLK"/>
    <property type="match status" value="1"/>
</dbReference>
<dbReference type="eggNOG" id="KOG2337">
    <property type="taxonomic scope" value="Eukaryota"/>
</dbReference>
<feature type="compositionally biased region" description="Basic and acidic residues" evidence="19">
    <location>
        <begin position="619"/>
        <end position="638"/>
    </location>
</feature>
<evidence type="ECO:0000256" key="4">
    <source>
        <dbReference type="ARBA" id="ARBA00020245"/>
    </source>
</evidence>